<dbReference type="eggNOG" id="ENOG50336PT">
    <property type="taxonomic scope" value="Bacteria"/>
</dbReference>
<feature type="transmembrane region" description="Helical" evidence="1">
    <location>
        <begin position="69"/>
        <end position="95"/>
    </location>
</feature>
<proteinExistence type="predicted"/>
<organism evidence="3">
    <name type="scientific">Vecturithrix granuli</name>
    <dbReference type="NCBI Taxonomy" id="1499967"/>
    <lineage>
        <taxon>Bacteria</taxon>
        <taxon>Candidatus Moduliflexota</taxon>
        <taxon>Candidatus Vecturitrichia</taxon>
        <taxon>Candidatus Vecturitrichales</taxon>
        <taxon>Candidatus Vecturitrichaceae</taxon>
        <taxon>Candidatus Vecturithrix</taxon>
    </lineage>
</organism>
<evidence type="ECO:0000313" key="4">
    <source>
        <dbReference type="Proteomes" id="UP000030661"/>
    </source>
</evidence>
<dbReference type="HOGENOM" id="CLU_911084_0_0_0"/>
<gene>
    <name evidence="3" type="ORF">U27_05037</name>
</gene>
<sequence length="305" mass="34313">MMPLQTQSSTATLKILLLAGMVLLIFMVLASTLSSVELAPGDSSLLQQLLQRLKPQAEDEQMTSPIGSMLVLGILRFMILFMIIGLPFAAIYFVISPEFRRQVMRQSVRAGMLLVGLYLIIRLRLLHSLDKLWDHSLADREINADAAQILKALDALSTDPPRWIILLSSFLLALLLSAGILWGIQFLRRRGQPAPEIAFEELADVVQSAIVTYHTGGSFKNVIIRCYVEMSAAVEKYRGIQRQDTMTPREFEMQLTQIGFPPEPIRYLTRMFEVVRYGTQIPGEAEEQQTMYSLAAIINACQQHS</sequence>
<evidence type="ECO:0000256" key="1">
    <source>
        <dbReference type="SAM" id="Phobius"/>
    </source>
</evidence>
<feature type="domain" description="Protein-glutamine gamma-glutamyltransferase-like C-terminal" evidence="2">
    <location>
        <begin position="226"/>
        <end position="289"/>
    </location>
</feature>
<dbReference type="STRING" id="1499967.U27_05037"/>
<feature type="transmembrane region" description="Helical" evidence="1">
    <location>
        <begin position="107"/>
        <end position="125"/>
    </location>
</feature>
<keyword evidence="1" id="KW-1133">Transmembrane helix</keyword>
<dbReference type="Pfam" id="PF13559">
    <property type="entry name" value="DUF4129"/>
    <property type="match status" value="1"/>
</dbReference>
<reference evidence="3" key="1">
    <citation type="journal article" date="2015" name="PeerJ">
        <title>First genomic representation of candidate bacterial phylum KSB3 points to enhanced environmental sensing as a trigger of wastewater bulking.</title>
        <authorList>
            <person name="Sekiguchi Y."/>
            <person name="Ohashi A."/>
            <person name="Parks D.H."/>
            <person name="Yamauchi T."/>
            <person name="Tyson G.W."/>
            <person name="Hugenholtz P."/>
        </authorList>
    </citation>
    <scope>NUCLEOTIDE SEQUENCE [LARGE SCALE GENOMIC DNA]</scope>
</reference>
<name>A0A081C0F9_VECG1</name>
<dbReference type="EMBL" id="DF820466">
    <property type="protein sequence ID" value="GAK58064.1"/>
    <property type="molecule type" value="Genomic_DNA"/>
</dbReference>
<evidence type="ECO:0000313" key="3">
    <source>
        <dbReference type="EMBL" id="GAK58064.1"/>
    </source>
</evidence>
<keyword evidence="4" id="KW-1185">Reference proteome</keyword>
<dbReference type="Proteomes" id="UP000030661">
    <property type="component" value="Unassembled WGS sequence"/>
</dbReference>
<protein>
    <recommendedName>
        <fullName evidence="2">Protein-glutamine gamma-glutamyltransferase-like C-terminal domain-containing protein</fullName>
    </recommendedName>
</protein>
<evidence type="ECO:0000259" key="2">
    <source>
        <dbReference type="Pfam" id="PF13559"/>
    </source>
</evidence>
<keyword evidence="1" id="KW-0812">Transmembrane</keyword>
<dbReference type="InterPro" id="IPR025403">
    <property type="entry name" value="TgpA-like_C"/>
</dbReference>
<keyword evidence="1" id="KW-0472">Membrane</keyword>
<feature type="transmembrane region" description="Helical" evidence="1">
    <location>
        <begin position="163"/>
        <end position="184"/>
    </location>
</feature>
<accession>A0A081C0F9</accession>
<dbReference type="AlphaFoldDB" id="A0A081C0F9"/>